<organism evidence="7 8">
    <name type="scientific">Salipiger bermudensis (strain DSM 26914 / JCM 13377 / KCTC 12554 / HTCC2601)</name>
    <name type="common">Pelagibaca bermudensis</name>
    <dbReference type="NCBI Taxonomy" id="314265"/>
    <lineage>
        <taxon>Bacteria</taxon>
        <taxon>Pseudomonadati</taxon>
        <taxon>Pseudomonadota</taxon>
        <taxon>Alphaproteobacteria</taxon>
        <taxon>Rhodobacterales</taxon>
        <taxon>Roseobacteraceae</taxon>
        <taxon>Salipiger</taxon>
    </lineage>
</organism>
<dbReference type="PRINTS" id="PR00164">
    <property type="entry name" value="ABC2TRNSPORT"/>
</dbReference>
<sequence length="269" mass="28890">MTDYPHRDPGERRFGQVNWLGLYTLCSREVMRFVNVWTQTLLAPLVTAGLFLMIFTIAIGPRRGDVMGVPFTDFIAPGILMMTVIQNAFANTSSSIVVSKVQGNIVDTLMPPLAPFELVLGYLAGGVARGLIVAVAISAGLFVTTGLVPQHPLILLVFVILGAAFLSAMGMLAGLWANKFDQMAAITNFIVTPLAFLSGTFYSVEALPPGLYEITHVNPVFYLIDGARYGMIGVSDSTPGFGFVIALVATAAVLLAAWGLFRTGWRLKA</sequence>
<dbReference type="OrthoDB" id="9804001at2"/>
<feature type="transmembrane region" description="Helical" evidence="5">
    <location>
        <begin position="241"/>
        <end position="261"/>
    </location>
</feature>
<dbReference type="EMBL" id="AATQ01000034">
    <property type="protein sequence ID" value="EAU44960.1"/>
    <property type="molecule type" value="Genomic_DNA"/>
</dbReference>
<dbReference type="InterPro" id="IPR052522">
    <property type="entry name" value="ABC-2_transport_permease"/>
</dbReference>
<dbReference type="eggNOG" id="COG0842">
    <property type="taxonomic scope" value="Bacteria"/>
</dbReference>
<evidence type="ECO:0000256" key="1">
    <source>
        <dbReference type="ARBA" id="ARBA00004141"/>
    </source>
</evidence>
<dbReference type="GeneID" id="92504045"/>
<feature type="transmembrane region" description="Helical" evidence="5">
    <location>
        <begin position="41"/>
        <end position="60"/>
    </location>
</feature>
<dbReference type="InterPro" id="IPR000412">
    <property type="entry name" value="ABC_2_transport"/>
</dbReference>
<accession>Q0FLB1</accession>
<dbReference type="PIRSF" id="PIRSF006648">
    <property type="entry name" value="DrrB"/>
    <property type="match status" value="1"/>
</dbReference>
<dbReference type="RefSeq" id="WP_007794290.1">
    <property type="nucleotide sequence ID" value="NZ_DS022276.1"/>
</dbReference>
<comment type="caution">
    <text evidence="5">Lacks conserved residue(s) required for the propagation of feature annotation.</text>
</comment>
<dbReference type="PANTHER" id="PTHR43332:SF2">
    <property type="entry name" value="INNER MEMBRANE TRANSPORT PERMEASE YADH"/>
    <property type="match status" value="1"/>
</dbReference>
<feature type="transmembrane region" description="Helical" evidence="5">
    <location>
        <begin position="184"/>
        <end position="204"/>
    </location>
</feature>
<evidence type="ECO:0000256" key="5">
    <source>
        <dbReference type="RuleBase" id="RU361157"/>
    </source>
</evidence>
<evidence type="ECO:0000313" key="8">
    <source>
        <dbReference type="Proteomes" id="UP000006230"/>
    </source>
</evidence>
<keyword evidence="2 5" id="KW-0812">Transmembrane</keyword>
<evidence type="ECO:0000256" key="2">
    <source>
        <dbReference type="ARBA" id="ARBA00022692"/>
    </source>
</evidence>
<comment type="subcellular location">
    <subcellularLocation>
        <location evidence="5">Cell inner membrane</location>
        <topology evidence="5">Multi-pass membrane protein</topology>
    </subcellularLocation>
    <subcellularLocation>
        <location evidence="1">Membrane</location>
        <topology evidence="1">Multi-pass membrane protein</topology>
    </subcellularLocation>
</comment>
<dbReference type="AlphaFoldDB" id="Q0FLB1"/>
<keyword evidence="8" id="KW-1185">Reference proteome</keyword>
<dbReference type="HOGENOM" id="CLU_039483_3_0_5"/>
<evidence type="ECO:0000256" key="3">
    <source>
        <dbReference type="ARBA" id="ARBA00022989"/>
    </source>
</evidence>
<dbReference type="Proteomes" id="UP000006230">
    <property type="component" value="Unassembled WGS sequence"/>
</dbReference>
<dbReference type="PANTHER" id="PTHR43332">
    <property type="entry name" value="INNER MEMBRANE TRANSPORT PERMEASE YADH-RELATED"/>
    <property type="match status" value="1"/>
</dbReference>
<keyword evidence="3 5" id="KW-1133">Transmembrane helix</keyword>
<evidence type="ECO:0000256" key="4">
    <source>
        <dbReference type="ARBA" id="ARBA00023136"/>
    </source>
</evidence>
<comment type="similarity">
    <text evidence="5">Belongs to the ABC-2 integral membrane protein family.</text>
</comment>
<proteinExistence type="inferred from homology"/>
<feature type="transmembrane region" description="Helical" evidence="5">
    <location>
        <begin position="153"/>
        <end position="177"/>
    </location>
</feature>
<comment type="caution">
    <text evidence="7">The sequence shown here is derived from an EMBL/GenBank/DDBJ whole genome shotgun (WGS) entry which is preliminary data.</text>
</comment>
<evidence type="ECO:0000313" key="7">
    <source>
        <dbReference type="EMBL" id="EAU44960.1"/>
    </source>
</evidence>
<keyword evidence="5" id="KW-0813">Transport</keyword>
<dbReference type="InterPro" id="IPR047817">
    <property type="entry name" value="ABC2_TM_bact-type"/>
</dbReference>
<keyword evidence="5" id="KW-1003">Cell membrane</keyword>
<feature type="domain" description="ABC transmembrane type-2" evidence="6">
    <location>
        <begin position="35"/>
        <end position="264"/>
    </location>
</feature>
<gene>
    <name evidence="7" type="ORF">R2601_12333</name>
</gene>
<dbReference type="GO" id="GO:0043190">
    <property type="term" value="C:ATP-binding cassette (ABC) transporter complex"/>
    <property type="evidence" value="ECO:0007669"/>
    <property type="project" value="InterPro"/>
</dbReference>
<dbReference type="PROSITE" id="PS51012">
    <property type="entry name" value="ABC_TM2"/>
    <property type="match status" value="1"/>
</dbReference>
<protein>
    <recommendedName>
        <fullName evidence="5">Transport permease protein</fullName>
    </recommendedName>
</protein>
<reference evidence="7 8" key="1">
    <citation type="journal article" date="2010" name="J. Bacteriol.">
        <title>Genome sequences of Pelagibaca bermudensis HTCC2601T and Maritimibacter alkaliphilus HTCC2654T, the type strains of two marine Roseobacter genera.</title>
        <authorList>
            <person name="Thrash J.C."/>
            <person name="Cho J.C."/>
            <person name="Ferriera S."/>
            <person name="Johnson J."/>
            <person name="Vergin K.L."/>
            <person name="Giovannoni S.J."/>
        </authorList>
    </citation>
    <scope>NUCLEOTIDE SEQUENCE [LARGE SCALE GENOMIC DNA]</scope>
    <source>
        <strain evidence="8">DSM 26914 / JCM 13377 / KCTC 12554 / HTCC2601</strain>
    </source>
</reference>
<dbReference type="InterPro" id="IPR013525">
    <property type="entry name" value="ABC2_TM"/>
</dbReference>
<dbReference type="STRING" id="314265.R2601_12333"/>
<keyword evidence="4 5" id="KW-0472">Membrane</keyword>
<feature type="transmembrane region" description="Helical" evidence="5">
    <location>
        <begin position="119"/>
        <end position="141"/>
    </location>
</feature>
<dbReference type="GO" id="GO:0140359">
    <property type="term" value="F:ABC-type transporter activity"/>
    <property type="evidence" value="ECO:0007669"/>
    <property type="project" value="InterPro"/>
</dbReference>
<name>Q0FLB1_SALBH</name>
<dbReference type="Pfam" id="PF01061">
    <property type="entry name" value="ABC2_membrane"/>
    <property type="match status" value="1"/>
</dbReference>
<evidence type="ECO:0000259" key="6">
    <source>
        <dbReference type="PROSITE" id="PS51012"/>
    </source>
</evidence>